<gene>
    <name evidence="1" type="ordered locus">CJA_0557</name>
</gene>
<name>B3PJ46_CELJU</name>
<evidence type="ECO:0000313" key="2">
    <source>
        <dbReference type="Proteomes" id="UP000001036"/>
    </source>
</evidence>
<dbReference type="RefSeq" id="WP_012486237.1">
    <property type="nucleotide sequence ID" value="NC_010995.1"/>
</dbReference>
<accession>B3PJ46</accession>
<dbReference type="KEGG" id="cja:CJA_0557"/>
<reference evidence="1 2" key="1">
    <citation type="journal article" date="2008" name="J. Bacteriol.">
        <title>Insights into plant cell wall degradation from the genome sequence of the soil bacterium Cellvibrio japonicus.</title>
        <authorList>
            <person name="Deboy R.T."/>
            <person name="Mongodin E.F."/>
            <person name="Fouts D.E."/>
            <person name="Tailford L.E."/>
            <person name="Khouri H."/>
            <person name="Emerson J.B."/>
            <person name="Mohamoud Y."/>
            <person name="Watkins K."/>
            <person name="Henrissat B."/>
            <person name="Gilbert H.J."/>
            <person name="Nelson K.E."/>
        </authorList>
    </citation>
    <scope>NUCLEOTIDE SEQUENCE [LARGE SCALE GENOMIC DNA]</scope>
    <source>
        <strain evidence="1 2">Ueda107</strain>
    </source>
</reference>
<dbReference type="HOGENOM" id="CLU_1913325_0_0_6"/>
<keyword evidence="2" id="KW-1185">Reference proteome</keyword>
<dbReference type="Proteomes" id="UP000001036">
    <property type="component" value="Chromosome"/>
</dbReference>
<dbReference type="AlphaFoldDB" id="B3PJ46"/>
<proteinExistence type="predicted"/>
<sequence>MNFKYNKGAAYLSESDWLKTCTFLEPYCLKLKNMAQELGFDMRISKIWPSYEFTKNGLFFYTIMRFSLNPDYLNDEKITFHCYFYKYKKIFLFKTNEIISKEDFFILTKEEMTNEKYNLEKIYKCAVKVLEY</sequence>
<dbReference type="EMBL" id="CP000934">
    <property type="protein sequence ID" value="ACE84118.1"/>
    <property type="molecule type" value="Genomic_DNA"/>
</dbReference>
<organism evidence="1 2">
    <name type="scientific">Cellvibrio japonicus (strain Ueda107)</name>
    <name type="common">Pseudomonas fluorescens subsp. cellulosa</name>
    <dbReference type="NCBI Taxonomy" id="498211"/>
    <lineage>
        <taxon>Bacteria</taxon>
        <taxon>Pseudomonadati</taxon>
        <taxon>Pseudomonadota</taxon>
        <taxon>Gammaproteobacteria</taxon>
        <taxon>Cellvibrionales</taxon>
        <taxon>Cellvibrionaceae</taxon>
        <taxon>Cellvibrio</taxon>
    </lineage>
</organism>
<protein>
    <submittedName>
        <fullName evidence="1">Uncharacterized protein</fullName>
    </submittedName>
</protein>
<evidence type="ECO:0000313" key="1">
    <source>
        <dbReference type="EMBL" id="ACE84118.1"/>
    </source>
</evidence>